<evidence type="ECO:0000313" key="3">
    <source>
        <dbReference type="EMBL" id="THG90699.1"/>
    </source>
</evidence>
<dbReference type="Proteomes" id="UP000297014">
    <property type="component" value="Unassembled WGS sequence"/>
</dbReference>
<proteinExistence type="predicted"/>
<comment type="caution">
    <text evidence="2">The sequence shown here is derived from an EMBL/GenBank/DDBJ whole genome shotgun (WGS) entry which is preliminary data.</text>
</comment>
<evidence type="ECO:0000313" key="2">
    <source>
        <dbReference type="EMBL" id="KGA97636.1"/>
    </source>
</evidence>
<dbReference type="InterPro" id="IPR050312">
    <property type="entry name" value="IolE/XylAMocC-like"/>
</dbReference>
<accession>A0A094WL99</accession>
<protein>
    <recommendedName>
        <fullName evidence="1">Xylose isomerase-like TIM barrel domain-containing protein</fullName>
    </recommendedName>
</protein>
<reference evidence="3 5" key="2">
    <citation type="submission" date="2014-01" db="EMBL/GenBank/DDBJ databases">
        <title>Draft genome sequencing of Bacillus alcalophilus CGMCC 1.3604.</title>
        <authorList>
            <person name="Yang J."/>
            <person name="Diao L."/>
            <person name="Yang S."/>
        </authorList>
    </citation>
    <scope>NUCLEOTIDE SEQUENCE [LARGE SCALE GENOMIC DNA]</scope>
    <source>
        <strain evidence="3 5">CGMCC 1.3604</strain>
    </source>
</reference>
<name>A0A094WL99_ALKAL</name>
<evidence type="ECO:0000313" key="5">
    <source>
        <dbReference type="Proteomes" id="UP000297014"/>
    </source>
</evidence>
<organism evidence="2 4">
    <name type="scientific">Alkalihalobacillus alcalophilus ATCC 27647 = CGMCC 1.3604</name>
    <dbReference type="NCBI Taxonomy" id="1218173"/>
    <lineage>
        <taxon>Bacteria</taxon>
        <taxon>Bacillati</taxon>
        <taxon>Bacillota</taxon>
        <taxon>Bacilli</taxon>
        <taxon>Bacillales</taxon>
        <taxon>Bacillaceae</taxon>
        <taxon>Alkalihalobacillus</taxon>
    </lineage>
</organism>
<dbReference type="EMBL" id="ALPT02000025">
    <property type="protein sequence ID" value="KGA97636.1"/>
    <property type="molecule type" value="Genomic_DNA"/>
</dbReference>
<dbReference type="InterPro" id="IPR013022">
    <property type="entry name" value="Xyl_isomerase-like_TIM-brl"/>
</dbReference>
<feature type="domain" description="Xylose isomerase-like TIM barrel" evidence="1">
    <location>
        <begin position="25"/>
        <end position="265"/>
    </location>
</feature>
<keyword evidence="4" id="KW-1185">Reference proteome</keyword>
<evidence type="ECO:0000259" key="1">
    <source>
        <dbReference type="Pfam" id="PF01261"/>
    </source>
</evidence>
<dbReference type="SUPFAM" id="SSF51658">
    <property type="entry name" value="Xylose isomerase-like"/>
    <property type="match status" value="1"/>
</dbReference>
<dbReference type="Gene3D" id="3.20.20.150">
    <property type="entry name" value="Divalent-metal-dependent TIM barrel enzymes"/>
    <property type="match status" value="1"/>
</dbReference>
<evidence type="ECO:0000313" key="4">
    <source>
        <dbReference type="Proteomes" id="UP000002754"/>
    </source>
</evidence>
<dbReference type="RefSeq" id="WP_003320890.1">
    <property type="nucleotide sequence ID" value="NZ_ALPT02000025.1"/>
</dbReference>
<dbReference type="Proteomes" id="UP000002754">
    <property type="component" value="Unassembled WGS sequence"/>
</dbReference>
<dbReference type="PANTHER" id="PTHR12110">
    <property type="entry name" value="HYDROXYPYRUVATE ISOMERASE"/>
    <property type="match status" value="1"/>
</dbReference>
<dbReference type="OrthoDB" id="2063291at2"/>
<dbReference type="Pfam" id="PF01261">
    <property type="entry name" value="AP_endonuc_2"/>
    <property type="match status" value="1"/>
</dbReference>
<dbReference type="eggNOG" id="COG1082">
    <property type="taxonomic scope" value="Bacteria"/>
</dbReference>
<dbReference type="PANTHER" id="PTHR12110:SF21">
    <property type="entry name" value="XYLOSE ISOMERASE-LIKE TIM BARREL DOMAIN-CONTAINING PROTEIN"/>
    <property type="match status" value="1"/>
</dbReference>
<sequence length="273" mass="31550">MSIGVLAHLCHKGTVQDVAQKVGSYQFQHVQLALWKAFNEYDFTKPGRLNPGMAKYIKKEFEKHGSSISVLGCYLHLFERDEKKHQVNKERYKEMIRYAGIFGTPIVATETGKIDSGHFTNEDWAKLKETLQELLEEAEKWGVFIGIEPAQYHLIDNAKKLRKLIDEVPSSHLGVVLDPGNLITEKNYKNQDVVIEEMFELLGEQIVAFQAKDCFFEENDELSWVPVGQGHLNYELIFARLFQHKPHIEIILDSVNSDNILEAQRFIMDRMRK</sequence>
<dbReference type="EMBL" id="JALP01000124">
    <property type="protein sequence ID" value="THG90699.1"/>
    <property type="molecule type" value="Genomic_DNA"/>
</dbReference>
<dbReference type="AlphaFoldDB" id="A0A094WL99"/>
<reference evidence="2 4" key="1">
    <citation type="journal article" date="2014" name="Genome Announc.">
        <title>Draft Genome Sequence of Bacillus alcalophilus AV1934, a Classic Alkaliphile Isolated from Human Feces in 1934.</title>
        <authorList>
            <person name="Attie O."/>
            <person name="Jayaprakash A."/>
            <person name="Shah H."/>
            <person name="Paulsen I.T."/>
            <person name="Morino M."/>
            <person name="Takahashi Y."/>
            <person name="Narumi I."/>
            <person name="Sachidanandam R."/>
            <person name="Satoh K."/>
            <person name="Ito M."/>
            <person name="Krulwich T.A."/>
        </authorList>
    </citation>
    <scope>NUCLEOTIDE SEQUENCE [LARGE SCALE GENOMIC DNA]</scope>
    <source>
        <strain evidence="2 4">AV1934</strain>
    </source>
</reference>
<gene>
    <name evidence="3" type="ORF">AJ85_09270</name>
    <name evidence="2" type="ORF">BALCAV_0209315</name>
</gene>
<dbReference type="InterPro" id="IPR036237">
    <property type="entry name" value="Xyl_isomerase-like_sf"/>
</dbReference>
<dbReference type="STRING" id="1218173.BALCAV_0209315"/>